<proteinExistence type="predicted"/>
<evidence type="ECO:0000256" key="1">
    <source>
        <dbReference type="SAM" id="MobiDB-lite"/>
    </source>
</evidence>
<comment type="caution">
    <text evidence="2">The sequence shown here is derived from an EMBL/GenBank/DDBJ whole genome shotgun (WGS) entry which is preliminary data.</text>
</comment>
<keyword evidence="3" id="KW-1185">Reference proteome</keyword>
<feature type="region of interest" description="Disordered" evidence="1">
    <location>
        <begin position="107"/>
        <end position="136"/>
    </location>
</feature>
<gene>
    <name evidence="2" type="ORF">DFH08DRAFT_892378</name>
</gene>
<dbReference type="PROSITE" id="PS51257">
    <property type="entry name" value="PROKAR_LIPOPROTEIN"/>
    <property type="match status" value="1"/>
</dbReference>
<accession>A0AAD7EEM3</accession>
<dbReference type="EMBL" id="JARIHO010000058">
    <property type="protein sequence ID" value="KAJ7318350.1"/>
    <property type="molecule type" value="Genomic_DNA"/>
</dbReference>
<dbReference type="Proteomes" id="UP001218218">
    <property type="component" value="Unassembled WGS sequence"/>
</dbReference>
<feature type="compositionally biased region" description="Basic residues" evidence="1">
    <location>
        <begin position="44"/>
        <end position="56"/>
    </location>
</feature>
<feature type="compositionally biased region" description="Basic residues" evidence="1">
    <location>
        <begin position="211"/>
        <end position="234"/>
    </location>
</feature>
<sequence length="234" mass="25810">MYKHLSPSGSSWSSFACLLSPSNCRGTRTVTPPYPHPRSPCAPRRARPIRPPHPRARPPPLPHHAPPRRRPPALPSLPLLSVLVLRRQASRARPDLLVLHRPLRPSRTSTLHSQVHAHPARSSSSRDKNDDAESTQAQLAALRAQVAGLDLAVAQLAAPDREDALYAYVETRSCRSRRAYGGWSGASAGCARGARSSRPARTGLRVGVVRVKAKRYSSPRRPRPHYPHARRSRS</sequence>
<protein>
    <submittedName>
        <fullName evidence="2">Uncharacterized protein</fullName>
    </submittedName>
</protein>
<feature type="region of interest" description="Disordered" evidence="1">
    <location>
        <begin position="182"/>
        <end position="234"/>
    </location>
</feature>
<organism evidence="2 3">
    <name type="scientific">Mycena albidolilacea</name>
    <dbReference type="NCBI Taxonomy" id="1033008"/>
    <lineage>
        <taxon>Eukaryota</taxon>
        <taxon>Fungi</taxon>
        <taxon>Dikarya</taxon>
        <taxon>Basidiomycota</taxon>
        <taxon>Agaricomycotina</taxon>
        <taxon>Agaricomycetes</taxon>
        <taxon>Agaricomycetidae</taxon>
        <taxon>Agaricales</taxon>
        <taxon>Marasmiineae</taxon>
        <taxon>Mycenaceae</taxon>
        <taxon>Mycena</taxon>
    </lineage>
</organism>
<evidence type="ECO:0000313" key="2">
    <source>
        <dbReference type="EMBL" id="KAJ7318350.1"/>
    </source>
</evidence>
<dbReference type="AlphaFoldDB" id="A0AAD7EEM3"/>
<feature type="compositionally biased region" description="Low complexity" evidence="1">
    <location>
        <begin position="182"/>
        <end position="203"/>
    </location>
</feature>
<name>A0AAD7EEM3_9AGAR</name>
<feature type="region of interest" description="Disordered" evidence="1">
    <location>
        <begin position="26"/>
        <end position="75"/>
    </location>
</feature>
<reference evidence="2" key="1">
    <citation type="submission" date="2023-03" db="EMBL/GenBank/DDBJ databases">
        <title>Massive genome expansion in bonnet fungi (Mycena s.s.) driven by repeated elements and novel gene families across ecological guilds.</title>
        <authorList>
            <consortium name="Lawrence Berkeley National Laboratory"/>
            <person name="Harder C.B."/>
            <person name="Miyauchi S."/>
            <person name="Viragh M."/>
            <person name="Kuo A."/>
            <person name="Thoen E."/>
            <person name="Andreopoulos B."/>
            <person name="Lu D."/>
            <person name="Skrede I."/>
            <person name="Drula E."/>
            <person name="Henrissat B."/>
            <person name="Morin E."/>
            <person name="Kohler A."/>
            <person name="Barry K."/>
            <person name="LaButti K."/>
            <person name="Morin E."/>
            <person name="Salamov A."/>
            <person name="Lipzen A."/>
            <person name="Mereny Z."/>
            <person name="Hegedus B."/>
            <person name="Baldrian P."/>
            <person name="Stursova M."/>
            <person name="Weitz H."/>
            <person name="Taylor A."/>
            <person name="Grigoriev I.V."/>
            <person name="Nagy L.G."/>
            <person name="Martin F."/>
            <person name="Kauserud H."/>
        </authorList>
    </citation>
    <scope>NUCLEOTIDE SEQUENCE</scope>
    <source>
        <strain evidence="2">CBHHK002</strain>
    </source>
</reference>
<evidence type="ECO:0000313" key="3">
    <source>
        <dbReference type="Proteomes" id="UP001218218"/>
    </source>
</evidence>